<dbReference type="EMBL" id="KK101537">
    <property type="protein sequence ID" value="KIZ00509.1"/>
    <property type="molecule type" value="Genomic_DNA"/>
</dbReference>
<evidence type="ECO:0000256" key="5">
    <source>
        <dbReference type="SAM" id="MobiDB-lite"/>
    </source>
</evidence>
<gene>
    <name evidence="6" type="ORF">MNEG_7453</name>
</gene>
<evidence type="ECO:0000313" key="6">
    <source>
        <dbReference type="EMBL" id="KIZ00509.1"/>
    </source>
</evidence>
<dbReference type="AlphaFoldDB" id="A0A0D2KZ76"/>
<evidence type="ECO:0000313" key="7">
    <source>
        <dbReference type="Proteomes" id="UP000054498"/>
    </source>
</evidence>
<evidence type="ECO:0000256" key="2">
    <source>
        <dbReference type="ARBA" id="ARBA00022771"/>
    </source>
</evidence>
<keyword evidence="2" id="KW-0863">Zinc-finger</keyword>
<name>A0A0D2KZ76_9CHLO</name>
<protein>
    <recommendedName>
        <fullName evidence="8">C3H1-type domain-containing protein</fullName>
    </recommendedName>
</protein>
<accession>A0A0D2KZ76</accession>
<feature type="compositionally biased region" description="Low complexity" evidence="5">
    <location>
        <begin position="289"/>
        <end position="301"/>
    </location>
</feature>
<feature type="region of interest" description="Disordered" evidence="5">
    <location>
        <begin position="96"/>
        <end position="122"/>
    </location>
</feature>
<organism evidence="6 7">
    <name type="scientific">Monoraphidium neglectum</name>
    <dbReference type="NCBI Taxonomy" id="145388"/>
    <lineage>
        <taxon>Eukaryota</taxon>
        <taxon>Viridiplantae</taxon>
        <taxon>Chlorophyta</taxon>
        <taxon>core chlorophytes</taxon>
        <taxon>Chlorophyceae</taxon>
        <taxon>CS clade</taxon>
        <taxon>Sphaeropleales</taxon>
        <taxon>Selenastraceae</taxon>
        <taxon>Monoraphidium</taxon>
    </lineage>
</organism>
<dbReference type="PANTHER" id="PTHR14493:SF50">
    <property type="entry name" value="RING FINGER PROTEIN UNKEMPT"/>
    <property type="match status" value="1"/>
</dbReference>
<keyword evidence="1" id="KW-0479">Metal-binding</keyword>
<feature type="coiled-coil region" evidence="4">
    <location>
        <begin position="449"/>
        <end position="483"/>
    </location>
</feature>
<evidence type="ECO:0008006" key="8">
    <source>
        <dbReference type="Google" id="ProtNLM"/>
    </source>
</evidence>
<keyword evidence="4" id="KW-0175">Coiled coil</keyword>
<dbReference type="Proteomes" id="UP000054498">
    <property type="component" value="Unassembled WGS sequence"/>
</dbReference>
<reference evidence="6 7" key="1">
    <citation type="journal article" date="2013" name="BMC Genomics">
        <title>Reconstruction of the lipid metabolism for the microalga Monoraphidium neglectum from its genome sequence reveals characteristics suitable for biofuel production.</title>
        <authorList>
            <person name="Bogen C."/>
            <person name="Al-Dilaimi A."/>
            <person name="Albersmeier A."/>
            <person name="Wichmann J."/>
            <person name="Grundmann M."/>
            <person name="Rupp O."/>
            <person name="Lauersen K.J."/>
            <person name="Blifernez-Klassen O."/>
            <person name="Kalinowski J."/>
            <person name="Goesmann A."/>
            <person name="Mussgnug J.H."/>
            <person name="Kruse O."/>
        </authorList>
    </citation>
    <scope>NUCLEOTIDE SEQUENCE [LARGE SCALE GENOMIC DNA]</scope>
    <source>
        <strain evidence="6 7">SAG 48.87</strain>
    </source>
</reference>
<evidence type="ECO:0000256" key="1">
    <source>
        <dbReference type="ARBA" id="ARBA00022723"/>
    </source>
</evidence>
<feature type="compositionally biased region" description="Low complexity" evidence="5">
    <location>
        <begin position="102"/>
        <end position="122"/>
    </location>
</feature>
<dbReference type="RefSeq" id="XP_013899528.1">
    <property type="nucleotide sequence ID" value="XM_014044074.1"/>
</dbReference>
<dbReference type="KEGG" id="mng:MNEG_7453"/>
<dbReference type="GeneID" id="25740329"/>
<dbReference type="InterPro" id="IPR045234">
    <property type="entry name" value="Unkempt-like"/>
</dbReference>
<evidence type="ECO:0000256" key="3">
    <source>
        <dbReference type="ARBA" id="ARBA00022833"/>
    </source>
</evidence>
<dbReference type="PANTHER" id="PTHR14493">
    <property type="entry name" value="UNKEMPT FAMILY MEMBER"/>
    <property type="match status" value="1"/>
</dbReference>
<keyword evidence="3" id="KW-0862">Zinc</keyword>
<feature type="region of interest" description="Disordered" evidence="5">
    <location>
        <begin position="289"/>
        <end position="334"/>
    </location>
</feature>
<dbReference type="GO" id="GO:0008270">
    <property type="term" value="F:zinc ion binding"/>
    <property type="evidence" value="ECO:0007669"/>
    <property type="project" value="UniProtKB-KW"/>
</dbReference>
<proteinExistence type="predicted"/>
<evidence type="ECO:0000256" key="4">
    <source>
        <dbReference type="SAM" id="Coils"/>
    </source>
</evidence>
<sequence>MHVAHPGGWYTPTPPTQVQPCMDPTPHDWATCPQKHYNENSGRRCPRAFQYVAKRCPQRNKKSPNSCENRAACGKGDACGFAHTVYELCAAELRAPPPAPPSADGSPAADAPPADPAPAGGCAAAAADTAAAAAGLDVARDPAELLLEVHGALGRGRFSLAAALAEIQLHQKRMYGAAPPLGAAAPWELASLQGAGARGGLPGAPLVADLSAPLGAQPAAADAIRQLLLGRQVGGGAACALGRAESLAGSALGLSPLTHLPDCLQQPAFGAGASACPCWDAYHTPPASCSGEGPPLSSSGGATPLGRRSWRSDTSAAPLPGGATPLSRRSWLSDTSVAPPPGLLGAATRSVSCDDPDALSRAAAACRGLALPPPVAGSSFAAEGAGGSGPARVLSGAGSPVPLASHHNNMCGPVGSPPLPGHLFGQYAPSTPPELVMGSDSAATAAAAAAAAAALRLELQQQLQQLRAEHEQQALRLHLLQLQCQQGEIDAAPFPQQFVGGCM</sequence>
<keyword evidence="7" id="KW-1185">Reference proteome</keyword>